<dbReference type="CDD" id="cd08204">
    <property type="entry name" value="ArfGap"/>
    <property type="match status" value="1"/>
</dbReference>
<dbReference type="GO" id="GO:0008270">
    <property type="term" value="F:zinc ion binding"/>
    <property type="evidence" value="ECO:0007669"/>
    <property type="project" value="UniProtKB-KW"/>
</dbReference>
<dbReference type="SMR" id="A0A1G4HYC9"/>
<dbReference type="InterPro" id="IPR037278">
    <property type="entry name" value="ARFGAP/RecO"/>
</dbReference>
<dbReference type="PANTHER" id="PTHR45705:SF1">
    <property type="entry name" value="FI20236P1"/>
    <property type="match status" value="1"/>
</dbReference>
<dbReference type="InterPro" id="IPR001164">
    <property type="entry name" value="ArfGAP_dom"/>
</dbReference>
<dbReference type="RefSeq" id="XP_067076079.1">
    <property type="nucleotide sequence ID" value="XM_067219978.1"/>
</dbReference>
<dbReference type="GO" id="GO:0005096">
    <property type="term" value="F:GTPase activator activity"/>
    <property type="evidence" value="ECO:0007669"/>
    <property type="project" value="UniProtKB-KW"/>
</dbReference>
<dbReference type="PANTHER" id="PTHR45705">
    <property type="entry name" value="FI20236P1"/>
    <property type="match status" value="1"/>
</dbReference>
<gene>
    <name evidence="8" type="ORF">TEOVI_000705700</name>
</gene>
<evidence type="ECO:0000256" key="6">
    <source>
        <dbReference type="SAM" id="MobiDB-lite"/>
    </source>
</evidence>
<dbReference type="GeneID" id="92380991"/>
<name>A0A1G4HYC9_TRYEQ</name>
<sequence>MTEKENGNKDKRRKEKHRKHHRDRRESCNGVVNSSAAKTRPETAVAIEGADEEVENWDENRTRVDQLCQTYPNNMCNDCNNAGTRWASVNHGVFLCIRCSGIHRSLGVHVSKVKSANMDKWSAAEVHLMELIGNQRAKLLYEAHLPKDMKPMTFAESDATLQTFIQRKYQEKAFSVEAVDEKLRQYHKEARYGKKPKRNSSASRKKKANDGANDKAERSLKGEDTIKALYGSNAEVISKMSKRTGPIRGTFGVVNVGPEAYDERRKTLLEQFGFS</sequence>
<evidence type="ECO:0000259" key="7">
    <source>
        <dbReference type="PROSITE" id="PS50115"/>
    </source>
</evidence>
<dbReference type="EMBL" id="CZPT02000032">
    <property type="protein sequence ID" value="SCU64297.1"/>
    <property type="molecule type" value="Genomic_DNA"/>
</dbReference>
<dbReference type="SMART" id="SM00105">
    <property type="entry name" value="ArfGap"/>
    <property type="match status" value="1"/>
</dbReference>
<dbReference type="AlphaFoldDB" id="A0A1G4HYC9"/>
<feature type="compositionally biased region" description="Basic and acidic residues" evidence="6">
    <location>
        <begin position="208"/>
        <end position="219"/>
    </location>
</feature>
<feature type="compositionally biased region" description="Basic residues" evidence="6">
    <location>
        <begin position="10"/>
        <end position="23"/>
    </location>
</feature>
<evidence type="ECO:0000256" key="1">
    <source>
        <dbReference type="ARBA" id="ARBA00022468"/>
    </source>
</evidence>
<dbReference type="PRINTS" id="PR00405">
    <property type="entry name" value="REVINTRACTNG"/>
</dbReference>
<evidence type="ECO:0000256" key="4">
    <source>
        <dbReference type="ARBA" id="ARBA00022833"/>
    </source>
</evidence>
<protein>
    <submittedName>
        <fullName evidence="8">Centaurin beta 5</fullName>
    </submittedName>
</protein>
<dbReference type="Pfam" id="PF01412">
    <property type="entry name" value="ArfGap"/>
    <property type="match status" value="1"/>
</dbReference>
<evidence type="ECO:0000256" key="5">
    <source>
        <dbReference type="PROSITE-ProRule" id="PRU00288"/>
    </source>
</evidence>
<keyword evidence="1" id="KW-0343">GTPase activation</keyword>
<dbReference type="FunFam" id="1.10.220.150:FF:000009">
    <property type="entry name" value="stromal membrane-associated protein 1 isoform X1"/>
    <property type="match status" value="1"/>
</dbReference>
<dbReference type="Proteomes" id="UP000195570">
    <property type="component" value="Unassembled WGS sequence"/>
</dbReference>
<reference evidence="8" key="1">
    <citation type="submission" date="2016-09" db="EMBL/GenBank/DDBJ databases">
        <authorList>
            <person name="Hebert L."/>
            <person name="Moumen B."/>
        </authorList>
    </citation>
    <scope>NUCLEOTIDE SEQUENCE [LARGE SCALE GENOMIC DNA]</scope>
    <source>
        <strain evidence="8">OVI</strain>
    </source>
</reference>
<organism evidence="8 9">
    <name type="scientific">Trypanosoma equiperdum</name>
    <dbReference type="NCBI Taxonomy" id="5694"/>
    <lineage>
        <taxon>Eukaryota</taxon>
        <taxon>Discoba</taxon>
        <taxon>Euglenozoa</taxon>
        <taxon>Kinetoplastea</taxon>
        <taxon>Metakinetoplastina</taxon>
        <taxon>Trypanosomatida</taxon>
        <taxon>Trypanosomatidae</taxon>
        <taxon>Trypanosoma</taxon>
    </lineage>
</organism>
<feature type="region of interest" description="Disordered" evidence="6">
    <location>
        <begin position="187"/>
        <end position="219"/>
    </location>
</feature>
<keyword evidence="9" id="KW-1185">Reference proteome</keyword>
<comment type="caution">
    <text evidence="8">The sequence shown here is derived from an EMBL/GenBank/DDBJ whole genome shotgun (WGS) entry which is preliminary data.</text>
</comment>
<dbReference type="PROSITE" id="PS50115">
    <property type="entry name" value="ARFGAP"/>
    <property type="match status" value="1"/>
</dbReference>
<dbReference type="InterPro" id="IPR051718">
    <property type="entry name" value="ARF_GTPase-activating"/>
</dbReference>
<dbReference type="SUPFAM" id="SSF57863">
    <property type="entry name" value="ArfGap/RecO-like zinc finger"/>
    <property type="match status" value="1"/>
</dbReference>
<feature type="compositionally biased region" description="Basic residues" evidence="6">
    <location>
        <begin position="193"/>
        <end position="207"/>
    </location>
</feature>
<dbReference type="VEuPathDB" id="TriTrypDB:TEOVI_000705700"/>
<accession>A0A1G4HYC9</accession>
<keyword evidence="3 5" id="KW-0863">Zinc-finger</keyword>
<evidence type="ECO:0000256" key="3">
    <source>
        <dbReference type="ARBA" id="ARBA00022771"/>
    </source>
</evidence>
<feature type="domain" description="Arf-GAP" evidence="7">
    <location>
        <begin position="61"/>
        <end position="183"/>
    </location>
</feature>
<evidence type="ECO:0000313" key="9">
    <source>
        <dbReference type="Proteomes" id="UP000195570"/>
    </source>
</evidence>
<proteinExistence type="predicted"/>
<feature type="region of interest" description="Disordered" evidence="6">
    <location>
        <begin position="1"/>
        <end position="42"/>
    </location>
</feature>
<dbReference type="Gene3D" id="1.10.220.150">
    <property type="entry name" value="Arf GTPase activating protein"/>
    <property type="match status" value="1"/>
</dbReference>
<evidence type="ECO:0000313" key="8">
    <source>
        <dbReference type="EMBL" id="SCU64297.1"/>
    </source>
</evidence>
<keyword evidence="4" id="KW-0862">Zinc</keyword>
<keyword evidence="2" id="KW-0479">Metal-binding</keyword>
<dbReference type="InterPro" id="IPR038508">
    <property type="entry name" value="ArfGAP_dom_sf"/>
</dbReference>
<dbReference type="GO" id="GO:0005737">
    <property type="term" value="C:cytoplasm"/>
    <property type="evidence" value="ECO:0007669"/>
    <property type="project" value="TreeGrafter"/>
</dbReference>
<evidence type="ECO:0000256" key="2">
    <source>
        <dbReference type="ARBA" id="ARBA00022723"/>
    </source>
</evidence>